<evidence type="ECO:0000313" key="2">
    <source>
        <dbReference type="EMBL" id="QKM60915.1"/>
    </source>
</evidence>
<dbReference type="PROSITE" id="PS51819">
    <property type="entry name" value="VOC"/>
    <property type="match status" value="1"/>
</dbReference>
<dbReference type="InterPro" id="IPR004360">
    <property type="entry name" value="Glyas_Fos-R_dOase_dom"/>
</dbReference>
<dbReference type="InterPro" id="IPR037523">
    <property type="entry name" value="VOC_core"/>
</dbReference>
<dbReference type="InterPro" id="IPR050383">
    <property type="entry name" value="GlyoxalaseI/FosfomycinResist"/>
</dbReference>
<dbReference type="EMBL" id="CP028940">
    <property type="protein sequence ID" value="QKM60915.1"/>
    <property type="molecule type" value="Genomic_DNA"/>
</dbReference>
<keyword evidence="3" id="KW-1185">Reference proteome</keyword>
<accession>A0A6M9PPV3</accession>
<dbReference type="PANTHER" id="PTHR21366:SF14">
    <property type="entry name" value="GLYOXALASE DOMAIN-CONTAINING PROTEIN 5"/>
    <property type="match status" value="1"/>
</dbReference>
<dbReference type="Proteomes" id="UP000501090">
    <property type="component" value="Chromosome"/>
</dbReference>
<dbReference type="SUPFAM" id="SSF54593">
    <property type="entry name" value="Glyoxalase/Bleomycin resistance protein/Dihydroxybiphenyl dioxygenase"/>
    <property type="match status" value="1"/>
</dbReference>
<name>A0A6M9PPV3_9BURK</name>
<protein>
    <submittedName>
        <fullName evidence="2">VOC family virulence protein</fullName>
    </submittedName>
</protein>
<dbReference type="Gene3D" id="3.10.180.10">
    <property type="entry name" value="2,3-Dihydroxybiphenyl 1,2-Dioxygenase, domain 1"/>
    <property type="match status" value="1"/>
</dbReference>
<dbReference type="InterPro" id="IPR029068">
    <property type="entry name" value="Glyas_Bleomycin-R_OHBP_Dase"/>
</dbReference>
<dbReference type="PANTHER" id="PTHR21366">
    <property type="entry name" value="GLYOXALASE FAMILY PROTEIN"/>
    <property type="match status" value="1"/>
</dbReference>
<gene>
    <name evidence="2" type="ORF">DN92_07695</name>
</gene>
<proteinExistence type="predicted"/>
<organism evidence="2 3">
    <name type="scientific">Polynucleobacter arcticus</name>
    <dbReference type="NCBI Taxonomy" id="1743165"/>
    <lineage>
        <taxon>Bacteria</taxon>
        <taxon>Pseudomonadati</taxon>
        <taxon>Pseudomonadota</taxon>
        <taxon>Betaproteobacteria</taxon>
        <taxon>Burkholderiales</taxon>
        <taxon>Burkholderiaceae</taxon>
        <taxon>Polynucleobacter</taxon>
    </lineage>
</organism>
<evidence type="ECO:0000259" key="1">
    <source>
        <dbReference type="PROSITE" id="PS51819"/>
    </source>
</evidence>
<sequence length="134" mass="15018">MALKKMIDRIDHIVLTVTDIEISTIWYENTLGFEREFFRGPEGQPRHALKFGQLKINLQDAATETPTKARVPTIGSGDFCLVAAIPLDEFIEHLHQIQVPIDVGPVPRRGALGPIRSVYLRDPDGNLVEVAEYV</sequence>
<dbReference type="RefSeq" id="WP_173960679.1">
    <property type="nucleotide sequence ID" value="NZ_CBCSCC010000004.1"/>
</dbReference>
<evidence type="ECO:0000313" key="3">
    <source>
        <dbReference type="Proteomes" id="UP000501090"/>
    </source>
</evidence>
<reference evidence="2 3" key="1">
    <citation type="submission" date="2018-04" db="EMBL/GenBank/DDBJ databases">
        <title>Polynucleobacter sp. UK-Long2-W17 genome.</title>
        <authorList>
            <person name="Hahn M.W."/>
        </authorList>
    </citation>
    <scope>NUCLEOTIDE SEQUENCE [LARGE SCALE GENOMIC DNA]</scope>
    <source>
        <strain evidence="2 3">UK-Long2-W17</strain>
    </source>
</reference>
<dbReference type="Pfam" id="PF00903">
    <property type="entry name" value="Glyoxalase"/>
    <property type="match status" value="1"/>
</dbReference>
<dbReference type="KEGG" id="pard:DN92_07695"/>
<feature type="domain" description="VOC" evidence="1">
    <location>
        <begin position="9"/>
        <end position="133"/>
    </location>
</feature>
<dbReference type="AlphaFoldDB" id="A0A6M9PPV3"/>